<dbReference type="PANTHER" id="PTHR42941">
    <property type="entry name" value="SLL1037 PROTEIN"/>
    <property type="match status" value="1"/>
</dbReference>
<dbReference type="EMBL" id="JAQLGM010000010">
    <property type="protein sequence ID" value="MDB1999797.1"/>
    <property type="molecule type" value="Genomic_DNA"/>
</dbReference>
<dbReference type="RefSeq" id="WP_156684845.1">
    <property type="nucleotide sequence ID" value="NZ_BAABZD010000004.1"/>
</dbReference>
<name>A0A6N3H2J4_CLOSY</name>
<dbReference type="Proteomes" id="UP001300871">
    <property type="component" value="Unassembled WGS sequence"/>
</dbReference>
<feature type="signal peptide" evidence="2">
    <location>
        <begin position="1"/>
        <end position="22"/>
    </location>
</feature>
<evidence type="ECO:0000256" key="2">
    <source>
        <dbReference type="SAM" id="SignalP"/>
    </source>
</evidence>
<dbReference type="Gene3D" id="3.40.190.10">
    <property type="entry name" value="Periplasmic binding protein-like II"/>
    <property type="match status" value="2"/>
</dbReference>
<dbReference type="Pfam" id="PF16868">
    <property type="entry name" value="NMT1_3"/>
    <property type="match status" value="1"/>
</dbReference>
<organism evidence="4">
    <name type="scientific">Clostridium symbiosum</name>
    <name type="common">Bacteroides symbiosus</name>
    <dbReference type="NCBI Taxonomy" id="1512"/>
    <lineage>
        <taxon>Bacteria</taxon>
        <taxon>Bacillati</taxon>
        <taxon>Bacillota</taxon>
        <taxon>Clostridia</taxon>
        <taxon>Lachnospirales</taxon>
        <taxon>Lachnospiraceae</taxon>
        <taxon>Otoolea</taxon>
    </lineage>
</organism>
<gene>
    <name evidence="4" type="ORF">CSLFYP84_03466</name>
    <name evidence="3" type="ORF">PM006_06250</name>
</gene>
<dbReference type="CDD" id="cd13520">
    <property type="entry name" value="PBP2_TAXI_TRAP"/>
    <property type="match status" value="1"/>
</dbReference>
<reference evidence="3" key="2">
    <citation type="submission" date="2023-01" db="EMBL/GenBank/DDBJ databases">
        <title>Human gut microbiome strain richness.</title>
        <authorList>
            <person name="Chen-Liaw A."/>
        </authorList>
    </citation>
    <scope>NUCLEOTIDE SEQUENCE</scope>
    <source>
        <strain evidence="3">B1_m1001713B170214d0_201011</strain>
    </source>
</reference>
<evidence type="ECO:0000313" key="4">
    <source>
        <dbReference type="EMBL" id="VYU70948.1"/>
    </source>
</evidence>
<dbReference type="SUPFAM" id="SSF53850">
    <property type="entry name" value="Periplasmic binding protein-like II"/>
    <property type="match status" value="1"/>
</dbReference>
<dbReference type="AlphaFoldDB" id="A0A6N3H2J4"/>
<sequence>MKKIKKILSITLAMVLIFTATACSSKTEPAASADGKETQQEQPAGSETAQPAAPSGKTVALIMGSGSSGGTYFALGGAMASAMNKRLEGLSLDSQASGASVENINMMDIGEFDLGIAMNATADDAWNGRNAFADTGEIKSFRAIGVVYHEVYQIVANASTNAKSVTDLKGLKVAIGPTGSGTAGTSDLVFKAAGLDINKDIQPQQDGFGDAAVKMQDGHIDASCAVLNVPASSIVEMTTSTELSYVSVSDEEIAKIQAEAPYFEKMVIPAGTYSNTEDFQTITCQAVLYCRSDLDDDTVYNITKAFYESADEIAAAHPAGKDISLEGGLSGITTAVHPGAARYYEEKGITVDPGLLID</sequence>
<evidence type="ECO:0000313" key="3">
    <source>
        <dbReference type="EMBL" id="MDB1999797.1"/>
    </source>
</evidence>
<proteinExistence type="predicted"/>
<feature type="chain" id="PRO_5044426013" evidence="2">
    <location>
        <begin position="23"/>
        <end position="358"/>
    </location>
</feature>
<accession>A0A6N3H2J4</accession>
<feature type="region of interest" description="Disordered" evidence="1">
    <location>
        <begin position="28"/>
        <end position="54"/>
    </location>
</feature>
<protein>
    <submittedName>
        <fullName evidence="4">NMT1/THI5 like protein</fullName>
    </submittedName>
    <submittedName>
        <fullName evidence="3">TAXI family TRAP transporter solute-binding subunit</fullName>
    </submittedName>
</protein>
<dbReference type="EMBL" id="CACRUA010000048">
    <property type="protein sequence ID" value="VYU70948.1"/>
    <property type="molecule type" value="Genomic_DNA"/>
</dbReference>
<dbReference type="NCBIfam" id="TIGR02122">
    <property type="entry name" value="TRAP_TAXI"/>
    <property type="match status" value="1"/>
</dbReference>
<feature type="compositionally biased region" description="Polar residues" evidence="1">
    <location>
        <begin position="40"/>
        <end position="49"/>
    </location>
</feature>
<reference evidence="4" key="1">
    <citation type="submission" date="2019-11" db="EMBL/GenBank/DDBJ databases">
        <authorList>
            <person name="Feng L."/>
        </authorList>
    </citation>
    <scope>NUCLEOTIDE SEQUENCE</scope>
    <source>
        <strain evidence="4">CsymbiosumLFYP84</strain>
    </source>
</reference>
<dbReference type="PANTHER" id="PTHR42941:SF1">
    <property type="entry name" value="SLL1037 PROTEIN"/>
    <property type="match status" value="1"/>
</dbReference>
<keyword evidence="2" id="KW-0732">Signal</keyword>
<dbReference type="PROSITE" id="PS51257">
    <property type="entry name" value="PROKAR_LIPOPROTEIN"/>
    <property type="match status" value="1"/>
</dbReference>
<evidence type="ECO:0000256" key="1">
    <source>
        <dbReference type="SAM" id="MobiDB-lite"/>
    </source>
</evidence>
<dbReference type="InterPro" id="IPR011852">
    <property type="entry name" value="TRAP_TAXI"/>
</dbReference>